<evidence type="ECO:0000256" key="2">
    <source>
        <dbReference type="ARBA" id="ARBA00022840"/>
    </source>
</evidence>
<dbReference type="GO" id="GO:0032153">
    <property type="term" value="C:cell division site"/>
    <property type="evidence" value="ECO:0007669"/>
    <property type="project" value="TreeGrafter"/>
</dbReference>
<dbReference type="Gene3D" id="3.40.50.300">
    <property type="entry name" value="P-loop containing nucleotide triphosphate hydrolases"/>
    <property type="match status" value="1"/>
</dbReference>
<dbReference type="PANTHER" id="PTHR12169">
    <property type="entry name" value="ATPASE N2B"/>
    <property type="match status" value="1"/>
</dbReference>
<keyword evidence="2" id="KW-0067">ATP-binding</keyword>
<keyword evidence="4" id="KW-0132">Cell division</keyword>
<dbReference type="AlphaFoldDB" id="A0A1G6NGW7"/>
<dbReference type="NCBIfam" id="NF040713">
    <property type="entry name" value="ZapE"/>
    <property type="match status" value="1"/>
</dbReference>
<dbReference type="InterPro" id="IPR005654">
    <property type="entry name" value="ATPase_AFG1-like"/>
</dbReference>
<sequence length="317" mass="35115">MTVETFERAAASAGFELDAGQRVVAERLARVDLRPGRGAYLWGPVGRGKTWLMDAYRAGLTVRRTRRVHFHEFFRQLHRSVHEVGIERASTGLLAGCDVLFFDEFHVHDIGDAALLTRLLSALEDCGVALVVTSNYPPDGLLPNPLFHDKFRPTIETLKRRLEVVELVGERDYRLGAPPQDGRFSSGRYLPGGTHPAPPHEHERTTVSPPSGRPVVARAVRGDLLWFDFGDLCECPVSPHDYLGLAAAHSRWVVSGVPPIGEAAPDGVQRFCTLVDVLYDRDVELTVLGADWRTPDLQDPPAVPDLARARSRLALLR</sequence>
<dbReference type="Proteomes" id="UP000199417">
    <property type="component" value="Unassembled WGS sequence"/>
</dbReference>
<dbReference type="PANTHER" id="PTHR12169:SF6">
    <property type="entry name" value="AFG1-LIKE ATPASE"/>
    <property type="match status" value="1"/>
</dbReference>
<dbReference type="STRING" id="168276.SAMN05444580_101535"/>
<keyword evidence="1" id="KW-0547">Nucleotide-binding</keyword>
<dbReference type="RefSeq" id="WP_072843189.1">
    <property type="nucleotide sequence ID" value="NZ_FNAB01000001.1"/>
</dbReference>
<dbReference type="InterPro" id="IPR027417">
    <property type="entry name" value="P-loop_NTPase"/>
</dbReference>
<gene>
    <name evidence="4" type="ORF">SAMN05444580_101535</name>
</gene>
<evidence type="ECO:0000313" key="5">
    <source>
        <dbReference type="Proteomes" id="UP000199417"/>
    </source>
</evidence>
<accession>A0A1G6NGW7</accession>
<evidence type="ECO:0000313" key="4">
    <source>
        <dbReference type="EMBL" id="SDC66941.1"/>
    </source>
</evidence>
<organism evidence="4 5">
    <name type="scientific">Rhodococcus tukisamuensis</name>
    <dbReference type="NCBI Taxonomy" id="168276"/>
    <lineage>
        <taxon>Bacteria</taxon>
        <taxon>Bacillati</taxon>
        <taxon>Actinomycetota</taxon>
        <taxon>Actinomycetes</taxon>
        <taxon>Mycobacteriales</taxon>
        <taxon>Nocardiaceae</taxon>
        <taxon>Rhodococcus</taxon>
    </lineage>
</organism>
<dbReference type="EMBL" id="FNAB01000001">
    <property type="protein sequence ID" value="SDC66941.1"/>
    <property type="molecule type" value="Genomic_DNA"/>
</dbReference>
<proteinExistence type="predicted"/>
<evidence type="ECO:0000256" key="1">
    <source>
        <dbReference type="ARBA" id="ARBA00022741"/>
    </source>
</evidence>
<dbReference type="GO" id="GO:0016887">
    <property type="term" value="F:ATP hydrolysis activity"/>
    <property type="evidence" value="ECO:0007669"/>
    <property type="project" value="InterPro"/>
</dbReference>
<keyword evidence="4" id="KW-0131">Cell cycle</keyword>
<keyword evidence="5" id="KW-1185">Reference proteome</keyword>
<dbReference type="GO" id="GO:0005524">
    <property type="term" value="F:ATP binding"/>
    <property type="evidence" value="ECO:0007669"/>
    <property type="project" value="UniProtKB-KW"/>
</dbReference>
<evidence type="ECO:0000256" key="3">
    <source>
        <dbReference type="SAM" id="MobiDB-lite"/>
    </source>
</evidence>
<dbReference type="GO" id="GO:0005737">
    <property type="term" value="C:cytoplasm"/>
    <property type="evidence" value="ECO:0007669"/>
    <property type="project" value="TreeGrafter"/>
</dbReference>
<feature type="region of interest" description="Disordered" evidence="3">
    <location>
        <begin position="176"/>
        <end position="213"/>
    </location>
</feature>
<dbReference type="SUPFAM" id="SSF52540">
    <property type="entry name" value="P-loop containing nucleoside triphosphate hydrolases"/>
    <property type="match status" value="1"/>
</dbReference>
<name>A0A1G6NGW7_9NOCA</name>
<dbReference type="GO" id="GO:0051301">
    <property type="term" value="P:cell division"/>
    <property type="evidence" value="ECO:0007669"/>
    <property type="project" value="UniProtKB-KW"/>
</dbReference>
<protein>
    <submittedName>
        <fullName evidence="4">Cell division protein ZapE</fullName>
    </submittedName>
</protein>
<dbReference type="CDD" id="cd00009">
    <property type="entry name" value="AAA"/>
    <property type="match status" value="1"/>
</dbReference>
<reference evidence="4 5" key="1">
    <citation type="submission" date="2016-10" db="EMBL/GenBank/DDBJ databases">
        <authorList>
            <person name="de Groot N.N."/>
        </authorList>
    </citation>
    <scope>NUCLEOTIDE SEQUENCE [LARGE SCALE GENOMIC DNA]</scope>
    <source>
        <strain evidence="4 5">JCM 11308</strain>
    </source>
</reference>
<dbReference type="Pfam" id="PF03969">
    <property type="entry name" value="AFG1_ATPase"/>
    <property type="match status" value="1"/>
</dbReference>